<dbReference type="Pfam" id="PF05103">
    <property type="entry name" value="DivIVA"/>
    <property type="match status" value="1"/>
</dbReference>
<evidence type="ECO:0000256" key="4">
    <source>
        <dbReference type="ARBA" id="ARBA00022618"/>
    </source>
</evidence>
<keyword evidence="4" id="KW-0132">Cell division</keyword>
<dbReference type="RefSeq" id="WP_377424056.1">
    <property type="nucleotide sequence ID" value="NZ_JBHSPR010000017.1"/>
</dbReference>
<reference evidence="9" key="1">
    <citation type="journal article" date="2019" name="Int. J. Syst. Evol. Microbiol.">
        <title>The Global Catalogue of Microorganisms (GCM) 10K type strain sequencing project: providing services to taxonomists for standard genome sequencing and annotation.</title>
        <authorList>
            <consortium name="The Broad Institute Genomics Platform"/>
            <consortium name="The Broad Institute Genome Sequencing Center for Infectious Disease"/>
            <person name="Wu L."/>
            <person name="Ma J."/>
        </authorList>
    </citation>
    <scope>NUCLEOTIDE SEQUENCE [LARGE SCALE GENOMIC DNA]</scope>
    <source>
        <strain evidence="9">ZS-35-S2</strain>
    </source>
</reference>
<dbReference type="EMBL" id="JBHSPR010000017">
    <property type="protein sequence ID" value="MFC6018494.1"/>
    <property type="molecule type" value="Genomic_DNA"/>
</dbReference>
<dbReference type="Proteomes" id="UP001596203">
    <property type="component" value="Unassembled WGS sequence"/>
</dbReference>
<keyword evidence="5" id="KW-0175">Coiled coil</keyword>
<dbReference type="InterPro" id="IPR019933">
    <property type="entry name" value="DivIVA_domain"/>
</dbReference>
<organism evidence="8 9">
    <name type="scientific">Plantactinospora solaniradicis</name>
    <dbReference type="NCBI Taxonomy" id="1723736"/>
    <lineage>
        <taxon>Bacteria</taxon>
        <taxon>Bacillati</taxon>
        <taxon>Actinomycetota</taxon>
        <taxon>Actinomycetes</taxon>
        <taxon>Micromonosporales</taxon>
        <taxon>Micromonosporaceae</taxon>
        <taxon>Plantactinospora</taxon>
    </lineage>
</organism>
<dbReference type="NCBIfam" id="TIGR03544">
    <property type="entry name" value="DivI1A_domain"/>
    <property type="match status" value="1"/>
</dbReference>
<gene>
    <name evidence="8" type="ORF">ACFP2T_20070</name>
</gene>
<comment type="subcellular location">
    <subcellularLocation>
        <location evidence="1">Cytoplasm</location>
    </subcellularLocation>
</comment>
<sequence length="103" mass="12198">MRQLLRRILTRSRKARRWYAVVGGYRSASYRPIRPWQVRGRQFTVTWRGLDPDEVAAFLDRVGDDLGGVYAELARSREETARIKDALRRWQSSQASMREMARR</sequence>
<comment type="caution">
    <text evidence="8">The sequence shown here is derived from an EMBL/GenBank/DDBJ whole genome shotgun (WGS) entry which is preliminary data.</text>
</comment>
<dbReference type="InterPro" id="IPR007793">
    <property type="entry name" value="DivIVA_fam"/>
</dbReference>
<evidence type="ECO:0000256" key="2">
    <source>
        <dbReference type="ARBA" id="ARBA00018787"/>
    </source>
</evidence>
<proteinExistence type="predicted"/>
<evidence type="ECO:0000256" key="7">
    <source>
        <dbReference type="ARBA" id="ARBA00031737"/>
    </source>
</evidence>
<accession>A0ABW1KA39</accession>
<dbReference type="Gene3D" id="6.10.250.660">
    <property type="match status" value="1"/>
</dbReference>
<protein>
    <recommendedName>
        <fullName evidence="2">Cell wall synthesis protein Wag31</fullName>
    </recommendedName>
    <alternativeName>
        <fullName evidence="7">Antigen 84</fullName>
    </alternativeName>
</protein>
<evidence type="ECO:0000313" key="8">
    <source>
        <dbReference type="EMBL" id="MFC6018494.1"/>
    </source>
</evidence>
<keyword evidence="6" id="KW-0131">Cell cycle</keyword>
<evidence type="ECO:0000256" key="5">
    <source>
        <dbReference type="ARBA" id="ARBA00023054"/>
    </source>
</evidence>
<evidence type="ECO:0000256" key="3">
    <source>
        <dbReference type="ARBA" id="ARBA00022490"/>
    </source>
</evidence>
<evidence type="ECO:0000313" key="9">
    <source>
        <dbReference type="Proteomes" id="UP001596203"/>
    </source>
</evidence>
<evidence type="ECO:0000256" key="1">
    <source>
        <dbReference type="ARBA" id="ARBA00004496"/>
    </source>
</evidence>
<name>A0ABW1KA39_9ACTN</name>
<keyword evidence="9" id="KW-1185">Reference proteome</keyword>
<evidence type="ECO:0000256" key="6">
    <source>
        <dbReference type="ARBA" id="ARBA00023306"/>
    </source>
</evidence>
<keyword evidence="3" id="KW-0963">Cytoplasm</keyword>